<dbReference type="RefSeq" id="WP_184512609.1">
    <property type="nucleotide sequence ID" value="NZ_CP050292.1"/>
</dbReference>
<organism evidence="1 2">
    <name type="scientific">Tardiphaga robiniae</name>
    <dbReference type="NCBI Taxonomy" id="943830"/>
    <lineage>
        <taxon>Bacteria</taxon>
        <taxon>Pseudomonadati</taxon>
        <taxon>Pseudomonadota</taxon>
        <taxon>Alphaproteobacteria</taxon>
        <taxon>Hyphomicrobiales</taxon>
        <taxon>Nitrobacteraceae</taxon>
        <taxon>Tardiphaga</taxon>
    </lineage>
</organism>
<evidence type="ECO:0000313" key="2">
    <source>
        <dbReference type="Proteomes" id="UP000515291"/>
    </source>
</evidence>
<gene>
    <name evidence="1" type="ORF">HB776_24810</name>
</gene>
<evidence type="ECO:0000313" key="1">
    <source>
        <dbReference type="EMBL" id="QND74056.1"/>
    </source>
</evidence>
<accession>A0A7G6U4X4</accession>
<dbReference type="KEGG" id="trb:HB776_24810"/>
<dbReference type="EMBL" id="CP050292">
    <property type="protein sequence ID" value="QND74056.1"/>
    <property type="molecule type" value="Genomic_DNA"/>
</dbReference>
<dbReference type="Proteomes" id="UP000515291">
    <property type="component" value="Chromosome"/>
</dbReference>
<dbReference type="AlphaFoldDB" id="A0A7G6U4X4"/>
<protein>
    <submittedName>
        <fullName evidence="1">Uncharacterized protein</fullName>
    </submittedName>
</protein>
<reference evidence="2" key="1">
    <citation type="journal article" date="2020" name="Mol. Plant Microbe">
        <title>Rhizobial microsymbionts of the narrowly endemic Oxytropis species growing in Kamchatka are characterized by significant genetic diversity and possess a set of genes that are associated with T3SS and T6SS secretion systems and can affect the development of symbiosis.</title>
        <authorList>
            <person name="Safronova V."/>
            <person name="Guro P."/>
            <person name="Sazanova A."/>
            <person name="Kuznetsova I."/>
            <person name="Belimov A."/>
            <person name="Yakubov V."/>
            <person name="Chirak E."/>
            <person name="Afonin A."/>
            <person name="Gogolev Y."/>
            <person name="Andronov E."/>
            <person name="Tikhonovich I."/>
        </authorList>
    </citation>
    <scope>NUCLEOTIDE SEQUENCE [LARGE SCALE GENOMIC DNA]</scope>
    <source>
        <strain evidence="2">581</strain>
    </source>
</reference>
<proteinExistence type="predicted"/>
<name>A0A7G6U4X4_9BRAD</name>
<sequence length="284" mass="33526">MNETEQECIILNSAWDMIDGMVNWSMFVKHDRTEPTNMMFETSAHGRLFIILLGDFLSQLQGFNGRPVPLGLKPAPQRARLSDLTFLYYLRQVCLNPKLGSETSDLSRHIEEFSNWLEGEFIAKGVNLHSIDVITDIHITRYRYIKICGDIAKHNLTRLSTNASHIRKLLEASGRQVSEQEAYLSIETFFEWFYDDIFIYHSSQIAEFLNNIRWEIFYYLRREFTQSYHLTEPNCPESVMYAYNIPASCTEPVSKAMYWNLMNRVRARPWMHRFIVSDGFKRRY</sequence>